<dbReference type="KEGG" id="msj:MSSAC_1807"/>
<dbReference type="PATRIC" id="fig|1434118.4.peg.2305"/>
<dbReference type="HOGENOM" id="CLU_2662410_0_0_2"/>
<dbReference type="InterPro" id="IPR025668">
    <property type="entry name" value="Tnp_DDE_dom"/>
</dbReference>
<gene>
    <name evidence="2" type="ORF">MSSAC_1807</name>
</gene>
<feature type="domain" description="Transposase DDE" evidence="1">
    <location>
        <begin position="2"/>
        <end position="73"/>
    </location>
</feature>
<organism evidence="2 3">
    <name type="scientific">Methanosarcina siciliae C2J</name>
    <dbReference type="NCBI Taxonomy" id="1434118"/>
    <lineage>
        <taxon>Archaea</taxon>
        <taxon>Methanobacteriati</taxon>
        <taxon>Methanobacteriota</taxon>
        <taxon>Stenosarchaea group</taxon>
        <taxon>Methanomicrobia</taxon>
        <taxon>Methanosarcinales</taxon>
        <taxon>Methanosarcinaceae</taxon>
        <taxon>Methanosarcina</taxon>
    </lineage>
</organism>
<dbReference type="PANTHER" id="PTHR33408:SF2">
    <property type="entry name" value="TRANSPOSASE DDE DOMAIN-CONTAINING PROTEIN"/>
    <property type="match status" value="1"/>
</dbReference>
<proteinExistence type="predicted"/>
<dbReference type="PANTHER" id="PTHR33408">
    <property type="entry name" value="TRANSPOSASE"/>
    <property type="match status" value="1"/>
</dbReference>
<dbReference type="Pfam" id="PF13751">
    <property type="entry name" value="DDE_Tnp_1_6"/>
    <property type="match status" value="1"/>
</dbReference>
<dbReference type="Proteomes" id="UP000033123">
    <property type="component" value="Chromosome"/>
</dbReference>
<dbReference type="AlphaFoldDB" id="A0A0E3PPB8"/>
<evidence type="ECO:0000259" key="1">
    <source>
        <dbReference type="Pfam" id="PF13751"/>
    </source>
</evidence>
<sequence>MLKNACTISEKRTITRDPREYLMEDMRAKLNTEKGTEKYQKRMSTVEPVFGQMKHDRGFREFLLRGKGKQELNLL</sequence>
<reference evidence="2 3" key="1">
    <citation type="submission" date="2014-07" db="EMBL/GenBank/DDBJ databases">
        <title>Methanogenic archaea and the global carbon cycle.</title>
        <authorList>
            <person name="Henriksen J.R."/>
            <person name="Luke J."/>
            <person name="Reinhart S."/>
            <person name="Benedict M.N."/>
            <person name="Youngblut N.D."/>
            <person name="Metcalf M.E."/>
            <person name="Whitaker R.J."/>
            <person name="Metcalf W.W."/>
        </authorList>
    </citation>
    <scope>NUCLEOTIDE SEQUENCE [LARGE SCALE GENOMIC DNA]</scope>
    <source>
        <strain evidence="2 3">C2J</strain>
    </source>
</reference>
<protein>
    <submittedName>
        <fullName evidence="2">Mobile element protein</fullName>
    </submittedName>
</protein>
<accession>A0A0E3PPB8</accession>
<evidence type="ECO:0000313" key="2">
    <source>
        <dbReference type="EMBL" id="AKB36397.1"/>
    </source>
</evidence>
<dbReference type="EMBL" id="CP009508">
    <property type="protein sequence ID" value="AKB36397.1"/>
    <property type="molecule type" value="Genomic_DNA"/>
</dbReference>
<name>A0A0E3PPB8_9EURY</name>
<evidence type="ECO:0000313" key="3">
    <source>
        <dbReference type="Proteomes" id="UP000033123"/>
    </source>
</evidence>